<dbReference type="InterPro" id="IPR004360">
    <property type="entry name" value="Glyas_Fos-R_dOase_dom"/>
</dbReference>
<accession>A0AB74UGQ4</accession>
<dbReference type="RefSeq" id="WP_353981170.1">
    <property type="nucleotide sequence ID" value="NZ_CP159578.1"/>
</dbReference>
<protein>
    <submittedName>
        <fullName evidence="2">VOC family protein</fullName>
    </submittedName>
</protein>
<dbReference type="AlphaFoldDB" id="A0AB74UGQ4"/>
<dbReference type="InterPro" id="IPR037523">
    <property type="entry name" value="VOC_core"/>
</dbReference>
<reference evidence="2" key="1">
    <citation type="submission" date="2024-06" db="EMBL/GenBank/DDBJ databases">
        <title>Complete genome of Salinicola endophyticus HNIBRBA4755.</title>
        <authorList>
            <person name="Shin S.Y."/>
            <person name="Kang H."/>
            <person name="Song J."/>
        </authorList>
    </citation>
    <scope>NUCLEOTIDE SEQUENCE</scope>
    <source>
        <strain evidence="2">HNIBRBA4755</strain>
    </source>
</reference>
<dbReference type="PANTHER" id="PTHR21366:SF22">
    <property type="entry name" value="VOC DOMAIN-CONTAINING PROTEIN"/>
    <property type="match status" value="1"/>
</dbReference>
<dbReference type="PANTHER" id="PTHR21366">
    <property type="entry name" value="GLYOXALASE FAMILY PROTEIN"/>
    <property type="match status" value="1"/>
</dbReference>
<organism evidence="2">
    <name type="scientific">Salinicola endophyticus</name>
    <dbReference type="NCBI Taxonomy" id="1949083"/>
    <lineage>
        <taxon>Bacteria</taxon>
        <taxon>Pseudomonadati</taxon>
        <taxon>Pseudomonadota</taxon>
        <taxon>Gammaproteobacteria</taxon>
        <taxon>Oceanospirillales</taxon>
        <taxon>Halomonadaceae</taxon>
        <taxon>Salinicola</taxon>
    </lineage>
</organism>
<sequence length="149" mass="16236">MSDSSGTASASAPPLDGIVESVLYTADKARARDFFERVLGLEPHLADERFLAYPVGTSMLLVFQRGETDTTVTLPDGMGTIPPHDGAGRQHVALAISADRLSAWEAHLDTEGVIIEGRTRWPRGSESLYFRDPDGHLIELVTPGLWPCY</sequence>
<name>A0AB74UGQ4_9GAMM</name>
<dbReference type="Gene3D" id="3.10.180.10">
    <property type="entry name" value="2,3-Dihydroxybiphenyl 1,2-Dioxygenase, domain 1"/>
    <property type="match status" value="1"/>
</dbReference>
<dbReference type="PROSITE" id="PS51819">
    <property type="entry name" value="VOC"/>
    <property type="match status" value="1"/>
</dbReference>
<evidence type="ECO:0000313" key="2">
    <source>
        <dbReference type="EMBL" id="XCJ80342.1"/>
    </source>
</evidence>
<feature type="domain" description="VOC" evidence="1">
    <location>
        <begin position="14"/>
        <end position="143"/>
    </location>
</feature>
<dbReference type="InterPro" id="IPR050383">
    <property type="entry name" value="GlyoxalaseI/FosfomycinResist"/>
</dbReference>
<dbReference type="InterPro" id="IPR029068">
    <property type="entry name" value="Glyas_Bleomycin-R_OHBP_Dase"/>
</dbReference>
<evidence type="ECO:0000259" key="1">
    <source>
        <dbReference type="PROSITE" id="PS51819"/>
    </source>
</evidence>
<dbReference type="EMBL" id="CP159578">
    <property type="protein sequence ID" value="XCJ80342.1"/>
    <property type="molecule type" value="Genomic_DNA"/>
</dbReference>
<dbReference type="SUPFAM" id="SSF54593">
    <property type="entry name" value="Glyoxalase/Bleomycin resistance protein/Dihydroxybiphenyl dioxygenase"/>
    <property type="match status" value="1"/>
</dbReference>
<dbReference type="Pfam" id="PF00903">
    <property type="entry name" value="Glyoxalase"/>
    <property type="match status" value="1"/>
</dbReference>
<proteinExistence type="predicted"/>
<gene>
    <name evidence="2" type="ORF">ABV408_03995</name>
</gene>